<sequence>MVWGSIVRWYMLEVRVEDLGQYSSLGKAGGPCGSSGAIHFAGIGWRSVWRVWGSIVRCDMLEFLVGGLRQYSWLGKAGCSC</sequence>
<organism evidence="1 2">
    <name type="scientific">Dreissena polymorpha</name>
    <name type="common">Zebra mussel</name>
    <name type="synonym">Mytilus polymorpha</name>
    <dbReference type="NCBI Taxonomy" id="45954"/>
    <lineage>
        <taxon>Eukaryota</taxon>
        <taxon>Metazoa</taxon>
        <taxon>Spiralia</taxon>
        <taxon>Lophotrochozoa</taxon>
        <taxon>Mollusca</taxon>
        <taxon>Bivalvia</taxon>
        <taxon>Autobranchia</taxon>
        <taxon>Heteroconchia</taxon>
        <taxon>Euheterodonta</taxon>
        <taxon>Imparidentia</taxon>
        <taxon>Neoheterodontei</taxon>
        <taxon>Myida</taxon>
        <taxon>Dreissenoidea</taxon>
        <taxon>Dreissenidae</taxon>
        <taxon>Dreissena</taxon>
    </lineage>
</organism>
<protein>
    <submittedName>
        <fullName evidence="1">Uncharacterized protein</fullName>
    </submittedName>
</protein>
<reference evidence="1" key="2">
    <citation type="submission" date="2020-11" db="EMBL/GenBank/DDBJ databases">
        <authorList>
            <person name="McCartney M.A."/>
            <person name="Auch B."/>
            <person name="Kono T."/>
            <person name="Mallez S."/>
            <person name="Becker A."/>
            <person name="Gohl D.M."/>
            <person name="Silverstein K.A.T."/>
            <person name="Koren S."/>
            <person name="Bechman K.B."/>
            <person name="Herman A."/>
            <person name="Abrahante J.E."/>
            <person name="Garbe J."/>
        </authorList>
    </citation>
    <scope>NUCLEOTIDE SEQUENCE</scope>
    <source>
        <strain evidence="1">Duluth1</strain>
        <tissue evidence="1">Whole animal</tissue>
    </source>
</reference>
<accession>A0A9D4S4Q4</accession>
<dbReference type="EMBL" id="JAIWYP010000001">
    <property type="protein sequence ID" value="KAH3889817.1"/>
    <property type="molecule type" value="Genomic_DNA"/>
</dbReference>
<name>A0A9D4S4Q4_DREPO</name>
<proteinExistence type="predicted"/>
<keyword evidence="2" id="KW-1185">Reference proteome</keyword>
<gene>
    <name evidence="1" type="ORF">DPMN_013881</name>
</gene>
<evidence type="ECO:0000313" key="2">
    <source>
        <dbReference type="Proteomes" id="UP000828390"/>
    </source>
</evidence>
<dbReference type="AlphaFoldDB" id="A0A9D4S4Q4"/>
<evidence type="ECO:0000313" key="1">
    <source>
        <dbReference type="EMBL" id="KAH3889817.1"/>
    </source>
</evidence>
<reference evidence="1" key="1">
    <citation type="journal article" date="2019" name="bioRxiv">
        <title>The Genome of the Zebra Mussel, Dreissena polymorpha: A Resource for Invasive Species Research.</title>
        <authorList>
            <person name="McCartney M.A."/>
            <person name="Auch B."/>
            <person name="Kono T."/>
            <person name="Mallez S."/>
            <person name="Zhang Y."/>
            <person name="Obille A."/>
            <person name="Becker A."/>
            <person name="Abrahante J.E."/>
            <person name="Garbe J."/>
            <person name="Badalamenti J.P."/>
            <person name="Herman A."/>
            <person name="Mangelson H."/>
            <person name="Liachko I."/>
            <person name="Sullivan S."/>
            <person name="Sone E.D."/>
            <person name="Koren S."/>
            <person name="Silverstein K.A.T."/>
            <person name="Beckman K.B."/>
            <person name="Gohl D.M."/>
        </authorList>
    </citation>
    <scope>NUCLEOTIDE SEQUENCE</scope>
    <source>
        <strain evidence="1">Duluth1</strain>
        <tissue evidence="1">Whole animal</tissue>
    </source>
</reference>
<dbReference type="Proteomes" id="UP000828390">
    <property type="component" value="Unassembled WGS sequence"/>
</dbReference>
<comment type="caution">
    <text evidence="1">The sequence shown here is derived from an EMBL/GenBank/DDBJ whole genome shotgun (WGS) entry which is preliminary data.</text>
</comment>